<dbReference type="EMBL" id="CP113162">
    <property type="protein sequence ID" value="WEF52945.1"/>
    <property type="molecule type" value="Genomic_DNA"/>
</dbReference>
<protein>
    <recommendedName>
        <fullName evidence="10">Porin</fullName>
    </recommendedName>
</protein>
<dbReference type="SUPFAM" id="SSF56935">
    <property type="entry name" value="Porins"/>
    <property type="match status" value="1"/>
</dbReference>
<comment type="subcellular location">
    <subcellularLocation>
        <location evidence="10">Cell outer membrane</location>
        <topology evidence="10">Multi-pass membrane protein</topology>
    </subcellularLocation>
</comment>
<feature type="chain" id="PRO_5044959365" description="Porin" evidence="10">
    <location>
        <begin position="24"/>
        <end position="467"/>
    </location>
</feature>
<evidence type="ECO:0000313" key="11">
    <source>
        <dbReference type="EMBL" id="WEF52945.1"/>
    </source>
</evidence>
<keyword evidence="5 10" id="KW-0732">Signal</keyword>
<evidence type="ECO:0000256" key="10">
    <source>
        <dbReference type="RuleBase" id="RU364005"/>
    </source>
</evidence>
<dbReference type="InterPro" id="IPR003684">
    <property type="entry name" value="Porin_alphabac"/>
</dbReference>
<evidence type="ECO:0000256" key="2">
    <source>
        <dbReference type="ARBA" id="ARBA00022448"/>
    </source>
</evidence>
<evidence type="ECO:0000313" key="12">
    <source>
        <dbReference type="Proteomes" id="UP001213907"/>
    </source>
</evidence>
<dbReference type="Proteomes" id="UP001213907">
    <property type="component" value="Chromosome"/>
</dbReference>
<dbReference type="RefSeq" id="WP_275248462.1">
    <property type="nucleotide sequence ID" value="NZ_BAABDX010000001.1"/>
</dbReference>
<organism evidence="11 12">
    <name type="scientific">Afipia carboxydohydrogena</name>
    <name type="common">Pseudomonas carboxydohydrogena</name>
    <dbReference type="NCBI Taxonomy" id="290"/>
    <lineage>
        <taxon>Bacteria</taxon>
        <taxon>Pseudomonadati</taxon>
        <taxon>Pseudomonadota</taxon>
        <taxon>Alphaproteobacteria</taxon>
        <taxon>Hyphomicrobiales</taxon>
        <taxon>Nitrobacteraceae</taxon>
        <taxon>Afipia</taxon>
    </lineage>
</organism>
<keyword evidence="2 10" id="KW-0813">Transport</keyword>
<feature type="signal peptide" evidence="10">
    <location>
        <begin position="1"/>
        <end position="23"/>
    </location>
</feature>
<evidence type="ECO:0000256" key="8">
    <source>
        <dbReference type="ARBA" id="ARBA00023136"/>
    </source>
</evidence>
<evidence type="ECO:0000256" key="1">
    <source>
        <dbReference type="ARBA" id="ARBA00009521"/>
    </source>
</evidence>
<evidence type="ECO:0000256" key="6">
    <source>
        <dbReference type="ARBA" id="ARBA00023065"/>
    </source>
</evidence>
<evidence type="ECO:0000256" key="7">
    <source>
        <dbReference type="ARBA" id="ARBA00023114"/>
    </source>
</evidence>
<comment type="domain">
    <text evidence="10">Consists of 16-stranded beta-barrel sheets, with large surface-exposed loops, that form a transmembrane pore at the center of each barrel. The pore is partially ocluded by a peptide loop that folds into the pore lumen.</text>
</comment>
<keyword evidence="6 10" id="KW-0406">Ion transport</keyword>
<comment type="similarity">
    <text evidence="1 10">Belongs to the alphaproteobacteria porin family.</text>
</comment>
<gene>
    <name evidence="11" type="ORF">AFIC_001459</name>
</gene>
<evidence type="ECO:0000256" key="9">
    <source>
        <dbReference type="ARBA" id="ARBA00023237"/>
    </source>
</evidence>
<proteinExistence type="inferred from homology"/>
<keyword evidence="9 10" id="KW-0998">Cell outer membrane</keyword>
<keyword evidence="4 10" id="KW-0812">Transmembrane</keyword>
<comment type="function">
    <text evidence="10">Forms passive diffusion pores that allow small molecular weight hydrophilic materials across the outer membrane.</text>
</comment>
<name>A0ABY8BSJ6_AFICR</name>
<keyword evidence="12" id="KW-1185">Reference proteome</keyword>
<evidence type="ECO:0000256" key="5">
    <source>
        <dbReference type="ARBA" id="ARBA00022729"/>
    </source>
</evidence>
<accession>A0ABY8BSJ6</accession>
<reference evidence="11 12" key="1">
    <citation type="submission" date="2022-11" db="EMBL/GenBank/DDBJ databases">
        <authorList>
            <person name="Siebert D."/>
            <person name="Busche T."/>
            <person name="Saydam E."/>
            <person name="Kalinowski J."/>
            <person name="Ruckert C."/>
            <person name="Blombach B."/>
        </authorList>
    </citation>
    <scope>NUCLEOTIDE SEQUENCE [LARGE SCALE GENOMIC DNA]</scope>
    <source>
        <strain evidence="11 12">DSM 1083</strain>
    </source>
</reference>
<sequence length="467" mass="48856">MSKIKSLVLGSAAAIVAIGGAQAADLPVKAKAVEYVKVCSLYGAGFYYIPGTDTCIRIGGYLRAEVTVGGNASDNTFQNGDSALGLRTGNQYQTRGRIMVNIDTRTATEYGVVRTFGAFGPQFTSATSNTPGAPDTQGNGGMRVEAAFVQFAGFTFGRSASAYALPWNGAPGNINSGLMGGPNYDAGVNNIQYTWQFGNGISASVGVDGQEQANRTGLALGAFTLATGAYTNAYVAPNSVDVVGNIRLDQAWGLLQFSAAAHQVDASYYIPATATSGHPGDKWGFAVTGALQLKNLPTGPGDDIKISGTYTEGALRYVLGQSGATPLNFNMVDGSSIVALPVADGVYSATPGSAIQLTKAYGLNGAFNHNWNRNWSSSIFGSYTHVDYNGTASFTLCGAGCNPDFNVSQLGLSTTWKPVKDLAFIAEGSWIHIDQNMTGAAIVSAGRTFTYGDVDRFSGIFRVQRNF</sequence>
<keyword evidence="8 10" id="KW-0472">Membrane</keyword>
<keyword evidence="7 10" id="KW-0626">Porin</keyword>
<dbReference type="Pfam" id="PF02530">
    <property type="entry name" value="Porin_2"/>
    <property type="match status" value="1"/>
</dbReference>
<evidence type="ECO:0000256" key="4">
    <source>
        <dbReference type="ARBA" id="ARBA00022692"/>
    </source>
</evidence>
<keyword evidence="3 10" id="KW-1134">Transmembrane beta strand</keyword>
<evidence type="ECO:0000256" key="3">
    <source>
        <dbReference type="ARBA" id="ARBA00022452"/>
    </source>
</evidence>